<dbReference type="InterPro" id="IPR004300">
    <property type="entry name" value="Glyco_hydro_57_N"/>
</dbReference>
<gene>
    <name evidence="4" type="ORF">F9K24_11860</name>
</gene>
<comment type="similarity">
    <text evidence="1">Belongs to the glycosyl hydrolase 57 family.</text>
</comment>
<keyword evidence="2" id="KW-0119">Carbohydrate metabolism</keyword>
<evidence type="ECO:0000256" key="2">
    <source>
        <dbReference type="ARBA" id="ARBA00023277"/>
    </source>
</evidence>
<evidence type="ECO:0000313" key="5">
    <source>
        <dbReference type="Proteomes" id="UP000460298"/>
    </source>
</evidence>
<dbReference type="PANTHER" id="PTHR36306:SF1">
    <property type="entry name" value="ALPHA-AMYLASE-RELATED"/>
    <property type="match status" value="1"/>
</dbReference>
<organism evidence="4 5">
    <name type="scientific">Leptonema illini</name>
    <dbReference type="NCBI Taxonomy" id="183"/>
    <lineage>
        <taxon>Bacteria</taxon>
        <taxon>Pseudomonadati</taxon>
        <taxon>Spirochaetota</taxon>
        <taxon>Spirochaetia</taxon>
        <taxon>Leptospirales</taxon>
        <taxon>Leptospiraceae</taxon>
        <taxon>Leptonema</taxon>
    </lineage>
</organism>
<accession>A0A833M182</accession>
<comment type="caution">
    <text evidence="4">The sequence shown here is derived from an EMBL/GenBank/DDBJ whole genome shotgun (WGS) entry which is preliminary data.</text>
</comment>
<dbReference type="SUPFAM" id="SSF88713">
    <property type="entry name" value="Glycoside hydrolase/deacetylase"/>
    <property type="match status" value="1"/>
</dbReference>
<sequence length="397" mass="47263">MISVCFYFEVHQPYRLRHYSFFDIGQDNYFDDHKNREVLLKVANKCYLPMNRLLLKMAKEHKGEFRFTFSLTGTVVEQYRQWCPEVLDLFRALADTGSVEFLSETYYHSLAGIYSEKEFREQVKMHAKLMRDEFGVTPTSFRNTELIFNNHIGWVAADMGFRSIVTEGTERILGWRSPNFLYVPRYSPQIRTMLKNYRLSDDIAFRFSDRGWTEWPLTVEKFAPWVHNVAGNGNVVNLFMDYETFGEHQWEDTGIFRFMEHLPRAIWTHPDFQFRTVTEAARKHEPVGEVETDHPISWADMERDLSAWTGNSMQREALSTIYELEEPIKRIGDPRLLENWRKLLTSDHFYYMSTKFWQDGDVHKYFSPYGTPHEAYVYFMNCVADLRQRVQNAVAWH</sequence>
<dbReference type="Proteomes" id="UP000460298">
    <property type="component" value="Unassembled WGS sequence"/>
</dbReference>
<evidence type="ECO:0000259" key="3">
    <source>
        <dbReference type="Pfam" id="PF03065"/>
    </source>
</evidence>
<dbReference type="AlphaFoldDB" id="A0A833M182"/>
<dbReference type="Pfam" id="PF03065">
    <property type="entry name" value="Glyco_hydro_57"/>
    <property type="match status" value="1"/>
</dbReference>
<dbReference type="GO" id="GO:0005975">
    <property type="term" value="P:carbohydrate metabolic process"/>
    <property type="evidence" value="ECO:0007669"/>
    <property type="project" value="InterPro"/>
</dbReference>
<evidence type="ECO:0000313" key="4">
    <source>
        <dbReference type="EMBL" id="KAB2931972.1"/>
    </source>
</evidence>
<dbReference type="PANTHER" id="PTHR36306">
    <property type="entry name" value="ALPHA-AMYLASE-RELATED-RELATED"/>
    <property type="match status" value="1"/>
</dbReference>
<reference evidence="4 5" key="1">
    <citation type="submission" date="2019-10" db="EMBL/GenBank/DDBJ databases">
        <title>Extracellular Electron Transfer in a Candidatus Methanoperedens spp. Enrichment Culture.</title>
        <authorList>
            <person name="Berger S."/>
            <person name="Rangel Shaw D."/>
            <person name="Berben T."/>
            <person name="In 'T Zandt M."/>
            <person name="Frank J."/>
            <person name="Reimann J."/>
            <person name="Jetten M.S.M."/>
            <person name="Welte C.U."/>
        </authorList>
    </citation>
    <scope>NUCLEOTIDE SEQUENCE [LARGE SCALE GENOMIC DNA]</scope>
    <source>
        <strain evidence="4">SB12</strain>
    </source>
</reference>
<feature type="domain" description="Glycoside hydrolase family 57 N-terminal" evidence="3">
    <location>
        <begin position="6"/>
        <end position="290"/>
    </location>
</feature>
<dbReference type="InterPro" id="IPR052046">
    <property type="entry name" value="GH57_Enzymes"/>
</dbReference>
<evidence type="ECO:0000256" key="1">
    <source>
        <dbReference type="ARBA" id="ARBA00006821"/>
    </source>
</evidence>
<dbReference type="CDD" id="cd10795">
    <property type="entry name" value="GH57N_MJA1_like"/>
    <property type="match status" value="1"/>
</dbReference>
<dbReference type="InterPro" id="IPR011330">
    <property type="entry name" value="Glyco_hydro/deAcase_b/a-brl"/>
</dbReference>
<protein>
    <submittedName>
        <fullName evidence="4">Polysaccharide deacetylase family protein</fullName>
    </submittedName>
</protein>
<proteinExistence type="inferred from homology"/>
<dbReference type="EMBL" id="WBUI01000011">
    <property type="protein sequence ID" value="KAB2931972.1"/>
    <property type="molecule type" value="Genomic_DNA"/>
</dbReference>
<name>A0A833M182_9LEPT</name>
<dbReference type="GO" id="GO:0003824">
    <property type="term" value="F:catalytic activity"/>
    <property type="evidence" value="ECO:0007669"/>
    <property type="project" value="InterPro"/>
</dbReference>
<dbReference type="Gene3D" id="3.20.110.20">
    <property type="match status" value="1"/>
</dbReference>